<evidence type="ECO:0000256" key="2">
    <source>
        <dbReference type="SAM" id="SignalP"/>
    </source>
</evidence>
<proteinExistence type="predicted"/>
<keyword evidence="5" id="KW-1185">Reference proteome</keyword>
<name>A0ABT7ZYH0_9FLAO</name>
<dbReference type="Proteomes" id="UP001231197">
    <property type="component" value="Unassembled WGS sequence"/>
</dbReference>
<dbReference type="InterPro" id="IPR027385">
    <property type="entry name" value="Beta-barrel_OMP"/>
</dbReference>
<feature type="signal peptide" evidence="2">
    <location>
        <begin position="1"/>
        <end position="20"/>
    </location>
</feature>
<dbReference type="Pfam" id="PF13505">
    <property type="entry name" value="OMP_b-brl"/>
    <property type="match status" value="1"/>
</dbReference>
<sequence length="169" mass="17928">MKKLFLCAALAVFAFSSVKAQSFNGSVSAALPMGDAGDLSSFGINLEANYLWAVSEEFNVGVAAGYHHYFGKEYSDSFAGTTITYDAEDSSFLPISGAARYSLSEEFTVGVDLGYAIGISPDYNDGGFYYAPKVQYGISEAIDIVLAYKGVSLDGGSFDAISLGVEFEL</sequence>
<evidence type="ECO:0000256" key="1">
    <source>
        <dbReference type="ARBA" id="ARBA00022729"/>
    </source>
</evidence>
<evidence type="ECO:0000259" key="3">
    <source>
        <dbReference type="Pfam" id="PF13505"/>
    </source>
</evidence>
<comment type="caution">
    <text evidence="4">The sequence shown here is derived from an EMBL/GenBank/DDBJ whole genome shotgun (WGS) entry which is preliminary data.</text>
</comment>
<feature type="domain" description="Outer membrane protein beta-barrel" evidence="3">
    <location>
        <begin position="6"/>
        <end position="166"/>
    </location>
</feature>
<dbReference type="InterPro" id="IPR011250">
    <property type="entry name" value="OMP/PagP_B-barrel"/>
</dbReference>
<protein>
    <submittedName>
        <fullName evidence="4">Outer membrane beta-barrel protein</fullName>
    </submittedName>
</protein>
<gene>
    <name evidence="4" type="ORF">QMA06_15080</name>
</gene>
<feature type="chain" id="PRO_5047256761" evidence="2">
    <location>
        <begin position="21"/>
        <end position="169"/>
    </location>
</feature>
<dbReference type="SUPFAM" id="SSF56925">
    <property type="entry name" value="OMPA-like"/>
    <property type="match status" value="1"/>
</dbReference>
<evidence type="ECO:0000313" key="5">
    <source>
        <dbReference type="Proteomes" id="UP001231197"/>
    </source>
</evidence>
<keyword evidence="1 2" id="KW-0732">Signal</keyword>
<dbReference type="RefSeq" id="WP_290207741.1">
    <property type="nucleotide sequence ID" value="NZ_JASDDK010000008.1"/>
</dbReference>
<organism evidence="4 5">
    <name type="scientific">Winogradskyella bathintestinalis</name>
    <dbReference type="NCBI Taxonomy" id="3035208"/>
    <lineage>
        <taxon>Bacteria</taxon>
        <taxon>Pseudomonadati</taxon>
        <taxon>Bacteroidota</taxon>
        <taxon>Flavobacteriia</taxon>
        <taxon>Flavobacteriales</taxon>
        <taxon>Flavobacteriaceae</taxon>
        <taxon>Winogradskyella</taxon>
    </lineage>
</organism>
<reference evidence="4 5" key="1">
    <citation type="journal article" date="2023" name="Int. J. Syst. Evol. Microbiol.">
        <title>Winogradskyella bathintestinalis sp. nov., isolated from the intestine of the deep-sea loosejaw dragonfish, Malacosteus niger.</title>
        <authorList>
            <person name="Uniacke-Lowe S."/>
            <person name="Johnson C.N."/>
            <person name="Stanton C."/>
            <person name="Hill C."/>
            <person name="Ross P."/>
        </authorList>
    </citation>
    <scope>NUCLEOTIDE SEQUENCE [LARGE SCALE GENOMIC DNA]</scope>
    <source>
        <strain evidence="4 5">APC 3343</strain>
    </source>
</reference>
<evidence type="ECO:0000313" key="4">
    <source>
        <dbReference type="EMBL" id="MDN3494047.1"/>
    </source>
</evidence>
<accession>A0ABT7ZYH0</accession>
<dbReference type="EMBL" id="JASDDK010000008">
    <property type="protein sequence ID" value="MDN3494047.1"/>
    <property type="molecule type" value="Genomic_DNA"/>
</dbReference>